<dbReference type="KEGG" id="aoe:Clos_2235"/>
<dbReference type="AlphaFoldDB" id="A8MIY8"/>
<sequence>MLTMEQQKYIKKCCINKGESINSVAKKTGHHWSTIKKYVEKEDFNQPIKIRQKRTTKLDKVKPIIDQWLLEDKKAKPKQRHTAKRIYDRLCEEYADIFSASDRTVREYVSKRKKELYDDTEGYVPLNHPGGEAQVDFGEVEFFEKGTKISGFHLNISFPNSNAGYVQLFKGQNLECLLTGLQSIFKHMGKVPNKIWFDNLSPVVSKIEKQGKRKLTEGFERFALHYGFEHNFCNPNSGHEKGSVESKVGYYRRNFLVPIPRFDSIDEFNKKLFVKADEDMKRAHYKKDAYISKLFELERIMMRDLPKKDYEVYRLEKAKADAYGKVKLDKDYSYSISPAFSGKEVWLKITHSKVHILNEDYKTILSHNRLNGKNYESMDWVPYLVLMQKRPTALKYTSFYDDMPLDLKSYFEKCDREEKKVGLKVLSKLLLEMDLEKASEVFKLAEEKNLRDEDSLTAAYHRLTRGVLEIKDIKLSMNVPNLDPYITNNSEYDIFLKGGVQ</sequence>
<organism evidence="2 3">
    <name type="scientific">Alkaliphilus oremlandii (strain OhILAs)</name>
    <name type="common">Clostridium oremlandii (strain OhILAs)</name>
    <dbReference type="NCBI Taxonomy" id="350688"/>
    <lineage>
        <taxon>Bacteria</taxon>
        <taxon>Bacillati</taxon>
        <taxon>Bacillota</taxon>
        <taxon>Clostridia</taxon>
        <taxon>Peptostreptococcales</taxon>
        <taxon>Natronincolaceae</taxon>
        <taxon>Alkaliphilus</taxon>
    </lineage>
</organism>
<dbReference type="EMBL" id="CP000853">
    <property type="protein sequence ID" value="ABW19770.1"/>
    <property type="molecule type" value="Genomic_DNA"/>
</dbReference>
<dbReference type="PROSITE" id="PS50994">
    <property type="entry name" value="INTEGRASE"/>
    <property type="match status" value="1"/>
</dbReference>
<dbReference type="GO" id="GO:0015074">
    <property type="term" value="P:DNA integration"/>
    <property type="evidence" value="ECO:0007669"/>
    <property type="project" value="InterPro"/>
</dbReference>
<evidence type="ECO:0000259" key="1">
    <source>
        <dbReference type="PROSITE" id="PS50994"/>
    </source>
</evidence>
<dbReference type="STRING" id="350688.Clos_2235"/>
<reference evidence="3" key="1">
    <citation type="submission" date="2007-10" db="EMBL/GenBank/DDBJ databases">
        <title>Complete genome of Alkaliphilus oremlandii OhILAs.</title>
        <authorList>
            <person name="Copeland A."/>
            <person name="Lucas S."/>
            <person name="Lapidus A."/>
            <person name="Barry K."/>
            <person name="Detter J.C."/>
            <person name="Glavina del Rio T."/>
            <person name="Hammon N."/>
            <person name="Israni S."/>
            <person name="Dalin E."/>
            <person name="Tice H."/>
            <person name="Pitluck S."/>
            <person name="Chain P."/>
            <person name="Malfatti S."/>
            <person name="Shin M."/>
            <person name="Vergez L."/>
            <person name="Schmutz J."/>
            <person name="Larimer F."/>
            <person name="Land M."/>
            <person name="Hauser L."/>
            <person name="Kyrpides N."/>
            <person name="Mikhailova N."/>
            <person name="Stolz J.F."/>
            <person name="Dawson A."/>
            <person name="Fisher E."/>
            <person name="Crable B."/>
            <person name="Perera E."/>
            <person name="Lisak J."/>
            <person name="Ranganathan M."/>
            <person name="Basu P."/>
            <person name="Richardson P."/>
        </authorList>
    </citation>
    <scope>NUCLEOTIDE SEQUENCE [LARGE SCALE GENOMIC DNA]</scope>
    <source>
        <strain evidence="3">OhILAs</strain>
    </source>
</reference>
<evidence type="ECO:0000313" key="2">
    <source>
        <dbReference type="EMBL" id="ABW19770.1"/>
    </source>
</evidence>
<feature type="domain" description="Integrase catalytic" evidence="1">
    <location>
        <begin position="121"/>
        <end position="304"/>
    </location>
</feature>
<dbReference type="Proteomes" id="UP000000269">
    <property type="component" value="Chromosome"/>
</dbReference>
<keyword evidence="3" id="KW-1185">Reference proteome</keyword>
<dbReference type="PANTHER" id="PTHR35004">
    <property type="entry name" value="TRANSPOSASE RV3428C-RELATED"/>
    <property type="match status" value="1"/>
</dbReference>
<name>A8MIY8_ALKOO</name>
<dbReference type="InterPro" id="IPR054353">
    <property type="entry name" value="IstA-like_C"/>
</dbReference>
<proteinExistence type="predicted"/>
<protein>
    <recommendedName>
        <fullName evidence="1">Integrase catalytic domain-containing protein</fullName>
    </recommendedName>
</protein>
<dbReference type="RefSeq" id="WP_012160077.1">
    <property type="nucleotide sequence ID" value="NC_009922.1"/>
</dbReference>
<evidence type="ECO:0000313" key="3">
    <source>
        <dbReference type="Proteomes" id="UP000000269"/>
    </source>
</evidence>
<dbReference type="OrthoDB" id="3193769at2"/>
<dbReference type="InterPro" id="IPR012337">
    <property type="entry name" value="RNaseH-like_sf"/>
</dbReference>
<dbReference type="InterPro" id="IPR001584">
    <property type="entry name" value="Integrase_cat-core"/>
</dbReference>
<dbReference type="SUPFAM" id="SSF53098">
    <property type="entry name" value="Ribonuclease H-like"/>
    <property type="match status" value="1"/>
</dbReference>
<dbReference type="eggNOG" id="COG4584">
    <property type="taxonomic scope" value="Bacteria"/>
</dbReference>
<dbReference type="PANTHER" id="PTHR35004:SF7">
    <property type="entry name" value="INTEGRASE PROTEIN"/>
    <property type="match status" value="1"/>
</dbReference>
<dbReference type="HOGENOM" id="CLU_020626_2_1_9"/>
<accession>A8MIY8</accession>
<gene>
    <name evidence="2" type="ordered locus">Clos_2235</name>
</gene>
<dbReference type="NCBIfam" id="NF033546">
    <property type="entry name" value="transpos_IS21"/>
    <property type="match status" value="1"/>
</dbReference>
<dbReference type="Pfam" id="PF22483">
    <property type="entry name" value="Mu-transpos_C_2"/>
    <property type="match status" value="1"/>
</dbReference>